<reference evidence="1" key="1">
    <citation type="submission" date="2021-06" db="EMBL/GenBank/DDBJ databases">
        <title>Parelaphostrongylus tenuis whole genome reference sequence.</title>
        <authorList>
            <person name="Garwood T.J."/>
            <person name="Larsen P.A."/>
            <person name="Fountain-Jones N.M."/>
            <person name="Garbe J.R."/>
            <person name="Macchietto M.G."/>
            <person name="Kania S.A."/>
            <person name="Gerhold R.W."/>
            <person name="Richards J.E."/>
            <person name="Wolf T.M."/>
        </authorList>
    </citation>
    <scope>NUCLEOTIDE SEQUENCE</scope>
    <source>
        <strain evidence="1">MNPRO001-30</strain>
        <tissue evidence="1">Meninges</tissue>
    </source>
</reference>
<comment type="caution">
    <text evidence="1">The sequence shown here is derived from an EMBL/GenBank/DDBJ whole genome shotgun (WGS) entry which is preliminary data.</text>
</comment>
<sequence>MSGTGTNITVVLTTLKIETEENVHNVSGEFGNWSQWNVFSQASTRCGNPSCLWLHIMQNV</sequence>
<dbReference type="EMBL" id="JAHQIW010004829">
    <property type="protein sequence ID" value="KAJ1363911.1"/>
    <property type="molecule type" value="Genomic_DNA"/>
</dbReference>
<keyword evidence="2" id="KW-1185">Reference proteome</keyword>
<protein>
    <submittedName>
        <fullName evidence="1">Uncharacterized protein</fullName>
    </submittedName>
</protein>
<evidence type="ECO:0000313" key="1">
    <source>
        <dbReference type="EMBL" id="KAJ1363911.1"/>
    </source>
</evidence>
<gene>
    <name evidence="1" type="ORF">KIN20_023874</name>
</gene>
<name>A0AAD5QXH8_PARTN</name>
<dbReference type="Proteomes" id="UP001196413">
    <property type="component" value="Unassembled WGS sequence"/>
</dbReference>
<proteinExistence type="predicted"/>
<evidence type="ECO:0000313" key="2">
    <source>
        <dbReference type="Proteomes" id="UP001196413"/>
    </source>
</evidence>
<accession>A0AAD5QXH8</accession>
<organism evidence="1 2">
    <name type="scientific">Parelaphostrongylus tenuis</name>
    <name type="common">Meningeal worm</name>
    <dbReference type="NCBI Taxonomy" id="148309"/>
    <lineage>
        <taxon>Eukaryota</taxon>
        <taxon>Metazoa</taxon>
        <taxon>Ecdysozoa</taxon>
        <taxon>Nematoda</taxon>
        <taxon>Chromadorea</taxon>
        <taxon>Rhabditida</taxon>
        <taxon>Rhabditina</taxon>
        <taxon>Rhabditomorpha</taxon>
        <taxon>Strongyloidea</taxon>
        <taxon>Metastrongylidae</taxon>
        <taxon>Parelaphostrongylus</taxon>
    </lineage>
</organism>
<dbReference type="AlphaFoldDB" id="A0AAD5QXH8"/>